<dbReference type="InterPro" id="IPR000178">
    <property type="entry name" value="TF_IF2_bacterial-like"/>
</dbReference>
<dbReference type="PANTHER" id="PTHR43381:SF5">
    <property type="entry name" value="TR-TYPE G DOMAIN-CONTAINING PROTEIN"/>
    <property type="match status" value="1"/>
</dbReference>
<dbReference type="SUPFAM" id="SSF50447">
    <property type="entry name" value="Translation proteins"/>
    <property type="match status" value="2"/>
</dbReference>
<feature type="domain" description="Tr-type G" evidence="9">
    <location>
        <begin position="40"/>
        <end position="124"/>
    </location>
</feature>
<comment type="function">
    <text evidence="8">One of the essential components for the initiation of protein synthesis. Protects formylmethionyl-tRNA from spontaneous hydrolysis and promotes its binding to the 30S ribosomal subunits. Also involved in the hydrolysis of GTP during the formation of the 70S ribosomal complex.</text>
</comment>
<evidence type="ECO:0000256" key="8">
    <source>
        <dbReference type="ARBA" id="ARBA00025162"/>
    </source>
</evidence>
<accession>A0A0F9I115</accession>
<dbReference type="GO" id="GO:0005525">
    <property type="term" value="F:GTP binding"/>
    <property type="evidence" value="ECO:0007669"/>
    <property type="project" value="UniProtKB-KW"/>
</dbReference>
<evidence type="ECO:0000256" key="1">
    <source>
        <dbReference type="ARBA" id="ARBA00004496"/>
    </source>
</evidence>
<dbReference type="Pfam" id="PF03144">
    <property type="entry name" value="GTP_EFTU_D2"/>
    <property type="match status" value="1"/>
</dbReference>
<dbReference type="PANTHER" id="PTHR43381">
    <property type="entry name" value="TRANSLATION INITIATION FACTOR IF-2-RELATED"/>
    <property type="match status" value="1"/>
</dbReference>
<dbReference type="GO" id="GO:0003743">
    <property type="term" value="F:translation initiation factor activity"/>
    <property type="evidence" value="ECO:0007669"/>
    <property type="project" value="UniProtKB-KW"/>
</dbReference>
<dbReference type="InterPro" id="IPR027417">
    <property type="entry name" value="P-loop_NTPase"/>
</dbReference>
<dbReference type="Gene3D" id="3.40.50.10050">
    <property type="entry name" value="Translation initiation factor IF- 2, domain 3"/>
    <property type="match status" value="1"/>
</dbReference>
<dbReference type="GO" id="GO:0005829">
    <property type="term" value="C:cytosol"/>
    <property type="evidence" value="ECO:0007669"/>
    <property type="project" value="TreeGrafter"/>
</dbReference>
<dbReference type="Gene3D" id="3.40.50.300">
    <property type="entry name" value="P-loop containing nucleotide triphosphate hydrolases"/>
    <property type="match status" value="1"/>
</dbReference>
<dbReference type="SUPFAM" id="SSF52156">
    <property type="entry name" value="Initiation factor IF2/eIF5b, domain 3"/>
    <property type="match status" value="1"/>
</dbReference>
<dbReference type="AlphaFoldDB" id="A0A0F9I115"/>
<dbReference type="FunFam" id="3.40.50.10050:FF:000001">
    <property type="entry name" value="Translation initiation factor IF-2"/>
    <property type="match status" value="1"/>
</dbReference>
<dbReference type="InterPro" id="IPR036925">
    <property type="entry name" value="TIF_IF2_dom3_sf"/>
</dbReference>
<dbReference type="CDD" id="cd03692">
    <property type="entry name" value="mtIF2_IVc"/>
    <property type="match status" value="1"/>
</dbReference>
<name>A0A0F9I115_9ZZZZ</name>
<dbReference type="Pfam" id="PF11987">
    <property type="entry name" value="IF-2"/>
    <property type="match status" value="1"/>
</dbReference>
<evidence type="ECO:0000259" key="9">
    <source>
        <dbReference type="Pfam" id="PF00009"/>
    </source>
</evidence>
<dbReference type="FunFam" id="2.40.30.10:FF:000054">
    <property type="entry name" value="Translation initiation factor IF-2"/>
    <property type="match status" value="1"/>
</dbReference>
<keyword evidence="4" id="KW-0396">Initiation factor</keyword>
<feature type="domain" description="Translation elongation factor EFTu-like" evidence="10">
    <location>
        <begin position="386"/>
        <end position="454"/>
    </location>
</feature>
<dbReference type="NCBIfam" id="TIGR00487">
    <property type="entry name" value="IF-2"/>
    <property type="match status" value="1"/>
</dbReference>
<reference evidence="13" key="1">
    <citation type="journal article" date="2015" name="Nature">
        <title>Complex archaea that bridge the gap between prokaryotes and eukaryotes.</title>
        <authorList>
            <person name="Spang A."/>
            <person name="Saw J.H."/>
            <person name="Jorgensen S.L."/>
            <person name="Zaremba-Niedzwiedzka K."/>
            <person name="Martijn J."/>
            <person name="Lind A.E."/>
            <person name="van Eijk R."/>
            <person name="Schleper C."/>
            <person name="Guy L."/>
            <person name="Ettema T.J."/>
        </authorList>
    </citation>
    <scope>NUCLEOTIDE SEQUENCE</scope>
</reference>
<evidence type="ECO:0008006" key="14">
    <source>
        <dbReference type="Google" id="ProtNLM"/>
    </source>
</evidence>
<dbReference type="Pfam" id="PF22042">
    <property type="entry name" value="EF-G_D2"/>
    <property type="match status" value="1"/>
</dbReference>
<comment type="subcellular location">
    <subcellularLocation>
        <location evidence="1">Cytoplasm</location>
    </subcellularLocation>
</comment>
<dbReference type="InterPro" id="IPR015760">
    <property type="entry name" value="TIF_IF2"/>
</dbReference>
<dbReference type="InterPro" id="IPR044145">
    <property type="entry name" value="IF2_II"/>
</dbReference>
<comment type="caution">
    <text evidence="13">The sequence shown here is derived from an EMBL/GenBank/DDBJ whole genome shotgun (WGS) entry which is preliminary data.</text>
</comment>
<evidence type="ECO:0000313" key="13">
    <source>
        <dbReference type="EMBL" id="KKL81067.1"/>
    </source>
</evidence>
<organism evidence="13">
    <name type="scientific">marine sediment metagenome</name>
    <dbReference type="NCBI Taxonomy" id="412755"/>
    <lineage>
        <taxon>unclassified sequences</taxon>
        <taxon>metagenomes</taxon>
        <taxon>ecological metagenomes</taxon>
    </lineage>
</organism>
<dbReference type="InterPro" id="IPR004161">
    <property type="entry name" value="EFTu-like_2"/>
</dbReference>
<dbReference type="FunFam" id="2.40.30.10:FF:000008">
    <property type="entry name" value="Translation initiation factor IF-2"/>
    <property type="match status" value="1"/>
</dbReference>
<evidence type="ECO:0000256" key="4">
    <source>
        <dbReference type="ARBA" id="ARBA00022540"/>
    </source>
</evidence>
<dbReference type="GO" id="GO:0003924">
    <property type="term" value="F:GTPase activity"/>
    <property type="evidence" value="ECO:0007669"/>
    <property type="project" value="InterPro"/>
</dbReference>
<dbReference type="InterPro" id="IPR053905">
    <property type="entry name" value="EF-G-like_DII"/>
</dbReference>
<dbReference type="Pfam" id="PF00009">
    <property type="entry name" value="GTP_EFTU"/>
    <property type="match status" value="1"/>
</dbReference>
<evidence type="ECO:0000256" key="6">
    <source>
        <dbReference type="ARBA" id="ARBA00022917"/>
    </source>
</evidence>
<evidence type="ECO:0000256" key="7">
    <source>
        <dbReference type="ARBA" id="ARBA00023134"/>
    </source>
</evidence>
<evidence type="ECO:0000259" key="11">
    <source>
        <dbReference type="Pfam" id="PF11987"/>
    </source>
</evidence>
<dbReference type="EMBL" id="LAZR01022670">
    <property type="protein sequence ID" value="KKL81067.1"/>
    <property type="molecule type" value="Genomic_DNA"/>
</dbReference>
<dbReference type="InterPro" id="IPR023115">
    <property type="entry name" value="TIF_IF2_dom3"/>
</dbReference>
<proteinExistence type="inferred from homology"/>
<dbReference type="InterPro" id="IPR009000">
    <property type="entry name" value="Transl_B-barrel_sf"/>
</dbReference>
<keyword evidence="7" id="KW-0342">GTP-binding</keyword>
<dbReference type="CDD" id="cd03702">
    <property type="entry name" value="IF2_mtIF2_II"/>
    <property type="match status" value="1"/>
</dbReference>
<evidence type="ECO:0000259" key="12">
    <source>
        <dbReference type="Pfam" id="PF22042"/>
    </source>
</evidence>
<feature type="domain" description="Elongation factor G-like" evidence="12">
    <location>
        <begin position="140"/>
        <end position="219"/>
    </location>
</feature>
<feature type="domain" description="Translation initiation factor IF- 2" evidence="11">
    <location>
        <begin position="245"/>
        <end position="354"/>
    </location>
</feature>
<protein>
    <recommendedName>
        <fullName evidence="14">Tr-type G domain-containing protein</fullName>
    </recommendedName>
</protein>
<evidence type="ECO:0000256" key="5">
    <source>
        <dbReference type="ARBA" id="ARBA00022741"/>
    </source>
</evidence>
<comment type="similarity">
    <text evidence="2">Belongs to the TRAFAC class translation factor GTPase superfamily. Classic translation factor GTPase family. IF-2 subfamily.</text>
</comment>
<gene>
    <name evidence="13" type="ORF">LCGC14_1998480</name>
</gene>
<keyword evidence="3" id="KW-0963">Cytoplasm</keyword>
<keyword evidence="6" id="KW-0648">Protein biosynthesis</keyword>
<keyword evidence="5" id="KW-0547">Nucleotide-binding</keyword>
<sequence length="464" mass="49919">MFFVSQFFNTFSSTFEACTPTIIMAAGVVLFFTHDLNRTIAMLVVAADDGVMPQTVEAIDDAKAAEVPIVVALNKIDLPNANEQRALGQLAEHGLQPRQWGGPTEVIRTSAETGEGLDELTETLSVEAELLELKADPSAPASGWVVEARVDPGRGVLAQVLVCDGTLRVGEPMLAGRAFGRVRSMLDDRGRPIKEAPPATPVLVAGLGSVPDAGDRFNVVSDHSRARQAAEDRRDRHRVQALAGAPTAKLEDLFAQIEAGGTSELKLIVKADVHGSLEALLGSIAKQVIEEVSINVLHSGVGGISEGDILLAEASGAIVLGFRVVPDQRARALAEDKAVEIRLYRVIYHLLEELAQAVRGMLAPVITEEVTGRAEVREVFKVTRVGSVAGCMVIDGLIARSSRIRIIRDNVVVEDERQLDSLRLFKDDVREVRSGFECGLKVAGYDDVKAGDVIEAYEVVEVPR</sequence>
<evidence type="ECO:0000256" key="3">
    <source>
        <dbReference type="ARBA" id="ARBA00022490"/>
    </source>
</evidence>
<evidence type="ECO:0000256" key="2">
    <source>
        <dbReference type="ARBA" id="ARBA00007733"/>
    </source>
</evidence>
<evidence type="ECO:0000259" key="10">
    <source>
        <dbReference type="Pfam" id="PF03144"/>
    </source>
</evidence>
<dbReference type="Gene3D" id="2.40.30.10">
    <property type="entry name" value="Translation factors"/>
    <property type="match status" value="2"/>
</dbReference>
<dbReference type="SUPFAM" id="SSF52540">
    <property type="entry name" value="P-loop containing nucleoside triphosphate hydrolases"/>
    <property type="match status" value="1"/>
</dbReference>
<dbReference type="InterPro" id="IPR000795">
    <property type="entry name" value="T_Tr_GTP-bd_dom"/>
</dbReference>